<evidence type="ECO:0000259" key="5">
    <source>
        <dbReference type="PROSITE" id="PS50023"/>
    </source>
</evidence>
<dbReference type="Pfam" id="PF00412">
    <property type="entry name" value="LIM"/>
    <property type="match status" value="1"/>
</dbReference>
<dbReference type="PANTHER" id="PTHR24216">
    <property type="entry name" value="PAXILLIN-RELATED"/>
    <property type="match status" value="1"/>
</dbReference>
<keyword evidence="1 3" id="KW-0479">Metal-binding</keyword>
<feature type="compositionally biased region" description="Acidic residues" evidence="4">
    <location>
        <begin position="503"/>
        <end position="512"/>
    </location>
</feature>
<dbReference type="PANTHER" id="PTHR24216:SF8">
    <property type="entry name" value="PAXILLIN, ISOFORM F"/>
    <property type="match status" value="1"/>
</dbReference>
<dbReference type="GeneID" id="91095481"/>
<organism evidence="6 7">
    <name type="scientific">Kwoniella dendrophila CBS 6074</name>
    <dbReference type="NCBI Taxonomy" id="1295534"/>
    <lineage>
        <taxon>Eukaryota</taxon>
        <taxon>Fungi</taxon>
        <taxon>Dikarya</taxon>
        <taxon>Basidiomycota</taxon>
        <taxon>Agaricomycotina</taxon>
        <taxon>Tremellomycetes</taxon>
        <taxon>Tremellales</taxon>
        <taxon>Cryptococcaceae</taxon>
        <taxon>Kwoniella</taxon>
    </lineage>
</organism>
<feature type="compositionally biased region" description="Polar residues" evidence="4">
    <location>
        <begin position="239"/>
        <end position="250"/>
    </location>
</feature>
<feature type="compositionally biased region" description="Low complexity" evidence="4">
    <location>
        <begin position="593"/>
        <end position="617"/>
    </location>
</feature>
<feature type="compositionally biased region" description="Acidic residues" evidence="4">
    <location>
        <begin position="382"/>
        <end position="391"/>
    </location>
</feature>
<feature type="compositionally biased region" description="Low complexity" evidence="4">
    <location>
        <begin position="303"/>
        <end position="316"/>
    </location>
</feature>
<dbReference type="GO" id="GO:0030695">
    <property type="term" value="F:GTPase regulator activity"/>
    <property type="evidence" value="ECO:0007669"/>
    <property type="project" value="UniProtKB-ARBA"/>
</dbReference>
<evidence type="ECO:0000256" key="3">
    <source>
        <dbReference type="PROSITE-ProRule" id="PRU00125"/>
    </source>
</evidence>
<keyword evidence="2 3" id="KW-0862">Zinc</keyword>
<dbReference type="EMBL" id="CP144103">
    <property type="protein sequence ID" value="WWC89883.1"/>
    <property type="molecule type" value="Genomic_DNA"/>
</dbReference>
<feature type="compositionally biased region" description="Polar residues" evidence="4">
    <location>
        <begin position="146"/>
        <end position="167"/>
    </location>
</feature>
<feature type="compositionally biased region" description="Polar residues" evidence="4">
    <location>
        <begin position="117"/>
        <end position="135"/>
    </location>
</feature>
<feature type="region of interest" description="Disordered" evidence="4">
    <location>
        <begin position="475"/>
        <end position="494"/>
    </location>
</feature>
<dbReference type="Proteomes" id="UP001355207">
    <property type="component" value="Chromosome 6"/>
</dbReference>
<gene>
    <name evidence="6" type="ORF">L201_004811</name>
</gene>
<dbReference type="AlphaFoldDB" id="A0AAX4JYD7"/>
<reference evidence="6 7" key="1">
    <citation type="submission" date="2024-01" db="EMBL/GenBank/DDBJ databases">
        <title>Comparative genomics of Cryptococcus and Kwoniella reveals pathogenesis evolution and contrasting modes of karyotype evolution via chromosome fusion or intercentromeric recombination.</title>
        <authorList>
            <person name="Coelho M.A."/>
            <person name="David-Palma M."/>
            <person name="Shea T."/>
            <person name="Bowers K."/>
            <person name="McGinley-Smith S."/>
            <person name="Mohammad A.W."/>
            <person name="Gnirke A."/>
            <person name="Yurkov A.M."/>
            <person name="Nowrousian M."/>
            <person name="Sun S."/>
            <person name="Cuomo C.A."/>
            <person name="Heitman J."/>
        </authorList>
    </citation>
    <scope>NUCLEOTIDE SEQUENCE [LARGE SCALE GENOMIC DNA]</scope>
    <source>
        <strain evidence="6 7">CBS 6074</strain>
    </source>
</reference>
<dbReference type="CDD" id="cd09397">
    <property type="entry name" value="LIM1_UF1"/>
    <property type="match status" value="1"/>
</dbReference>
<feature type="compositionally biased region" description="Polar residues" evidence="4">
    <location>
        <begin position="285"/>
        <end position="295"/>
    </location>
</feature>
<evidence type="ECO:0000256" key="1">
    <source>
        <dbReference type="ARBA" id="ARBA00022723"/>
    </source>
</evidence>
<feature type="compositionally biased region" description="Basic and acidic residues" evidence="4">
    <location>
        <begin position="337"/>
        <end position="348"/>
    </location>
</feature>
<evidence type="ECO:0000256" key="4">
    <source>
        <dbReference type="SAM" id="MobiDB-lite"/>
    </source>
</evidence>
<feature type="compositionally biased region" description="Polar residues" evidence="4">
    <location>
        <begin position="370"/>
        <end position="381"/>
    </location>
</feature>
<feature type="compositionally biased region" description="Polar residues" evidence="4">
    <location>
        <begin position="532"/>
        <end position="545"/>
    </location>
</feature>
<dbReference type="InterPro" id="IPR001781">
    <property type="entry name" value="Znf_LIM"/>
</dbReference>
<feature type="region of interest" description="Disordered" evidence="4">
    <location>
        <begin position="203"/>
        <end position="467"/>
    </location>
</feature>
<evidence type="ECO:0000313" key="7">
    <source>
        <dbReference type="Proteomes" id="UP001355207"/>
    </source>
</evidence>
<keyword evidence="7" id="KW-1185">Reference proteome</keyword>
<dbReference type="RefSeq" id="XP_066076646.1">
    <property type="nucleotide sequence ID" value="XM_066220549.1"/>
</dbReference>
<feature type="compositionally biased region" description="Polar residues" evidence="4">
    <location>
        <begin position="552"/>
        <end position="577"/>
    </location>
</feature>
<dbReference type="CDD" id="cd08368">
    <property type="entry name" value="LIM"/>
    <property type="match status" value="1"/>
</dbReference>
<evidence type="ECO:0000313" key="6">
    <source>
        <dbReference type="EMBL" id="WWC89883.1"/>
    </source>
</evidence>
<proteinExistence type="predicted"/>
<dbReference type="SMART" id="SM00132">
    <property type="entry name" value="LIM"/>
    <property type="match status" value="2"/>
</dbReference>
<feature type="compositionally biased region" description="Pro residues" evidence="4">
    <location>
        <begin position="214"/>
        <end position="232"/>
    </location>
</feature>
<feature type="region of interest" description="Disordered" evidence="4">
    <location>
        <begin position="503"/>
        <end position="618"/>
    </location>
</feature>
<feature type="compositionally biased region" description="Polar residues" evidence="4">
    <location>
        <begin position="69"/>
        <end position="78"/>
    </location>
</feature>
<name>A0AAX4JYD7_9TREE</name>
<feature type="compositionally biased region" description="Low complexity" evidence="4">
    <location>
        <begin position="433"/>
        <end position="456"/>
    </location>
</feature>
<feature type="compositionally biased region" description="Polar residues" evidence="4">
    <location>
        <begin position="260"/>
        <end position="278"/>
    </location>
</feature>
<feature type="compositionally biased region" description="Basic residues" evidence="4">
    <location>
        <begin position="578"/>
        <end position="592"/>
    </location>
</feature>
<protein>
    <recommendedName>
        <fullName evidence="5">LIM zinc-binding domain-containing protein</fullName>
    </recommendedName>
</protein>
<dbReference type="SUPFAM" id="SSF57716">
    <property type="entry name" value="Glucocorticoid receptor-like (DNA-binding domain)"/>
    <property type="match status" value="2"/>
</dbReference>
<dbReference type="FunFam" id="2.10.110.10:FF:000105">
    <property type="entry name" value="Similar to LIM domain-containing protein"/>
    <property type="match status" value="1"/>
</dbReference>
<dbReference type="GO" id="GO:0046872">
    <property type="term" value="F:metal ion binding"/>
    <property type="evidence" value="ECO:0007669"/>
    <property type="project" value="UniProtKB-KW"/>
</dbReference>
<accession>A0AAX4JYD7</accession>
<evidence type="ECO:0000256" key="2">
    <source>
        <dbReference type="ARBA" id="ARBA00022833"/>
    </source>
</evidence>
<keyword evidence="3" id="KW-0440">LIM domain</keyword>
<feature type="domain" description="LIM zinc-binding" evidence="5">
    <location>
        <begin position="658"/>
        <end position="721"/>
    </location>
</feature>
<dbReference type="Gene3D" id="2.10.110.10">
    <property type="entry name" value="Cysteine Rich Protein"/>
    <property type="match status" value="2"/>
</dbReference>
<sequence length="819" mass="88554">MSLFAPRPEQERASVLLPNVTCSTCSASIPLSSLGEHHCPGAPSRGLASRNVPRPSQITIPQARPAMSHQPSSHSQIRGPSPTGVRPPFAGPSSARPSPTELTIPRRPSAANLSPHDAQSSSYANYPNPSVKTPSPTNPFFPHPDNAQSGINTVEPQSSPMIDTTSGGESGMAGVGRRAFAAAAWGVRAGVALAKQHIEAPLTSPSFQTNNPTWPQPQPASQPTPREPPLLPKVPLSGRQPNAPNPSFSSRPEIHHSHTAPLQSASSYSPPRSNTTGSPPRRSASAMSHRSNISSPPRRKESLSSNSSGHSGQGESLSQLLRARTNTAPVKSNKPGFFDKVKEMHERSNTISPAMGAGMARSGSGGSGSNRLVSSPQTTTFDLEDDDEDYDDQRSALPWATPALGESPVIDRDSQTTATRRSKEMKHHRYPTAGSEVSASSSSSSSRSGRWGAASGPETEEVVTPSQSLEMLSERIDGSSHHTGHIDASLRGMEGRDILDQIGEEDEDDDEGDRVVFGTPTARGLKGDQRYLPNSHSTSTITSSRPYLPTTVPHSSPNRMKNQLASTSTDNTPLKSKSYTHNHSHSHGHSHKSSTSSNSNESLLSSSQTHSQSSTSSSRRKQKNCVKCGEIVGGSKRFVESEEGIVLCEKDWKKMYLPSCRRCNLPIEKSAVSSSDGQLKGKWHRKCFTCFKCDKPFEDFDFYVWNGKPFCQFHYHEENGTLCASKTCNQPIEGSCILTSGGPNAKRFHPGHLKCDHVGSASASKLCKDTMEEYYEINGKHYCEKHFSNYTNINVNGNSKMLNAEKRRTRLVDLPIGGF</sequence>
<dbReference type="PROSITE" id="PS50023">
    <property type="entry name" value="LIM_DOMAIN_2"/>
    <property type="match status" value="1"/>
</dbReference>
<feature type="region of interest" description="Disordered" evidence="4">
    <location>
        <begin position="62"/>
        <end position="170"/>
    </location>
</feature>
<dbReference type="PROSITE" id="PS00478">
    <property type="entry name" value="LIM_DOMAIN_1"/>
    <property type="match status" value="1"/>
</dbReference>